<feature type="binding site" evidence="3">
    <location>
        <position position="216"/>
    </location>
    <ligand>
        <name>Zn(2+)</name>
        <dbReference type="ChEBI" id="CHEBI:29105"/>
    </ligand>
</feature>
<comment type="cofactor">
    <cofactor evidence="3">
        <name>Zn(2+)</name>
        <dbReference type="ChEBI" id="CHEBI:29105"/>
    </cofactor>
</comment>
<evidence type="ECO:0000313" key="5">
    <source>
        <dbReference type="EMBL" id="MCL6293480.1"/>
    </source>
</evidence>
<evidence type="ECO:0000256" key="3">
    <source>
        <dbReference type="PROSITE-ProRule" id="PRU00333"/>
    </source>
</evidence>
<proteinExistence type="predicted"/>
<evidence type="ECO:0000256" key="2">
    <source>
        <dbReference type="ARBA" id="ARBA00022679"/>
    </source>
</evidence>
<keyword evidence="1 3" id="KW-0489">Methyltransferase</keyword>
<dbReference type="SUPFAM" id="SSF82282">
    <property type="entry name" value="Homocysteine S-methyltransferase"/>
    <property type="match status" value="1"/>
</dbReference>
<keyword evidence="3" id="KW-0862">Zinc</keyword>
<feature type="binding site" evidence="3">
    <location>
        <position position="287"/>
    </location>
    <ligand>
        <name>Zn(2+)</name>
        <dbReference type="ChEBI" id="CHEBI:29105"/>
    </ligand>
</feature>
<dbReference type="InterPro" id="IPR036589">
    <property type="entry name" value="HCY_dom_sf"/>
</dbReference>
<dbReference type="EMBL" id="JAMFLZ010000001">
    <property type="protein sequence ID" value="MCL6293480.1"/>
    <property type="molecule type" value="Genomic_DNA"/>
</dbReference>
<dbReference type="PANTHER" id="PTHR11103">
    <property type="entry name" value="SLR1189 PROTEIN"/>
    <property type="match status" value="1"/>
</dbReference>
<dbReference type="Gene3D" id="3.20.20.330">
    <property type="entry name" value="Homocysteine-binding-like domain"/>
    <property type="match status" value="1"/>
</dbReference>
<dbReference type="Proteomes" id="UP001165381">
    <property type="component" value="Unassembled WGS sequence"/>
</dbReference>
<dbReference type="PANTHER" id="PTHR11103:SF18">
    <property type="entry name" value="SLR1189 PROTEIN"/>
    <property type="match status" value="1"/>
</dbReference>
<accession>A0ABT0Q950</accession>
<evidence type="ECO:0000313" key="6">
    <source>
        <dbReference type="Proteomes" id="UP001165381"/>
    </source>
</evidence>
<protein>
    <submittedName>
        <fullName evidence="5">Homocysteine S-methyltransferase family protein</fullName>
    </submittedName>
</protein>
<keyword evidence="2 3" id="KW-0808">Transferase</keyword>
<feature type="binding site" evidence="3">
    <location>
        <position position="286"/>
    </location>
    <ligand>
        <name>Zn(2+)</name>
        <dbReference type="ChEBI" id="CHEBI:29105"/>
    </ligand>
</feature>
<keyword evidence="3" id="KW-0479">Metal-binding</keyword>
<dbReference type="RefSeq" id="WP_249971648.1">
    <property type="nucleotide sequence ID" value="NZ_JAMFLZ010000001.1"/>
</dbReference>
<comment type="caution">
    <text evidence="5">The sequence shown here is derived from an EMBL/GenBank/DDBJ whole genome shotgun (WGS) entry which is preliminary data.</text>
</comment>
<evidence type="ECO:0000259" key="4">
    <source>
        <dbReference type="PROSITE" id="PS50970"/>
    </source>
</evidence>
<gene>
    <name evidence="5" type="ORF">M3P09_00600</name>
</gene>
<sequence length="309" mass="35210">MSFERIFRESKIILTEGALVERLKTEFNVEMDAFLNHAMLIYDNPKALELLYKQYIDIGCKYNLPIMIMTPTRKVNFESTLKSKNIISDSCIFLKNIKESYLNYSKNIMIGGLLGCKGDAYSGEKKFDISQAYNFHSRQTLNFKKEKIDFLFAGIMPEINEAIGMAKAMSETKIPYIISFMIRKDGCLIDGTTLSNAIKLIDEQVNPKPTCYMTNCIHPTNLNEALNNNEDKSKLIRFSGIQANASILSPEELNNCEVLQQDDFDNIIDEIFLLYKQYNLKIVGGCCGTNDKFIEGLSKKLTNTEHNTI</sequence>
<keyword evidence="6" id="KW-1185">Reference proteome</keyword>
<name>A0ABT0Q950_9FLAO</name>
<organism evidence="5 6">
    <name type="scientific">Jejuia spongiicola</name>
    <dbReference type="NCBI Taxonomy" id="2942207"/>
    <lineage>
        <taxon>Bacteria</taxon>
        <taxon>Pseudomonadati</taxon>
        <taxon>Bacteroidota</taxon>
        <taxon>Flavobacteriia</taxon>
        <taxon>Flavobacteriales</taxon>
        <taxon>Flavobacteriaceae</taxon>
        <taxon>Jejuia</taxon>
    </lineage>
</organism>
<evidence type="ECO:0000256" key="1">
    <source>
        <dbReference type="ARBA" id="ARBA00022603"/>
    </source>
</evidence>
<dbReference type="Pfam" id="PF02574">
    <property type="entry name" value="S-methyl_trans"/>
    <property type="match status" value="1"/>
</dbReference>
<feature type="domain" description="Hcy-binding" evidence="4">
    <location>
        <begin position="1"/>
        <end position="301"/>
    </location>
</feature>
<reference evidence="5" key="1">
    <citation type="submission" date="2022-05" db="EMBL/GenBank/DDBJ databases">
        <authorList>
            <person name="Park J.-S."/>
        </authorList>
    </citation>
    <scope>NUCLEOTIDE SEQUENCE</scope>
    <source>
        <strain evidence="5">2012CJ34-3</strain>
    </source>
</reference>
<dbReference type="PROSITE" id="PS50970">
    <property type="entry name" value="HCY"/>
    <property type="match status" value="1"/>
</dbReference>
<dbReference type="InterPro" id="IPR003726">
    <property type="entry name" value="HCY_dom"/>
</dbReference>